<dbReference type="EMBL" id="FNKD01000005">
    <property type="protein sequence ID" value="SDR09944.1"/>
    <property type="molecule type" value="Genomic_DNA"/>
</dbReference>
<dbReference type="GO" id="GO:0019752">
    <property type="term" value="P:carboxylic acid metabolic process"/>
    <property type="evidence" value="ECO:0007669"/>
    <property type="project" value="InterPro"/>
</dbReference>
<sequence length="479" mass="53131">MNKRESILQALSEIQQEDLNPKGGNVWAYVYDSGLREAERVAKEAHNMFMNHNGLDFTVFPSLLELENNIVAEIAELFSNDAMSVAGTFTSGGTESIILAVKAARDYASEHKPTITAPEIILPTTAHAAFHKAAHYLGINTVIVPVDNTTFKVDSYEVEKSITPNTIMLIGSSVNYSHGVSDPISELSLLAEKYEVWLHVDACIGGFLLAYYKKLGLPVIDFDFNLPGVSSLSVDLHKYAFTPKGASVILYRDKQLRKYQYYTCTNWSGYPVINTTIQSTKSGGPLAACWATLKYIGDDGYKKLAETIWQAKQEITKHFMRLDDLYILGDPEGSLLAIGSDTLDIFQLADEMKKSGWYVQVQPGDINTQPSIHLTITPVNRIDEFFQELEEAITHVKLYPRNSLKNEVALLVKDHGITSETISTLLHAAGVKADGSLPSEMASINELLHLLPHEITSEAFLYITNELFTPNKSFTKGVE</sequence>
<dbReference type="InterPro" id="IPR002129">
    <property type="entry name" value="PyrdxlP-dep_de-COase"/>
</dbReference>
<evidence type="ECO:0000256" key="10">
    <source>
        <dbReference type="ARBA" id="ARBA00023098"/>
    </source>
</evidence>
<evidence type="ECO:0000256" key="3">
    <source>
        <dbReference type="ARBA" id="ARBA00004760"/>
    </source>
</evidence>
<dbReference type="InterPro" id="IPR015422">
    <property type="entry name" value="PyrdxlP-dep_Trfase_small"/>
</dbReference>
<comment type="subcellular location">
    <subcellularLocation>
        <location evidence="2">Endoplasmic reticulum membrane</location>
        <topology evidence="2">Single-pass membrane protein</topology>
    </subcellularLocation>
</comment>
<keyword evidence="10" id="KW-0443">Lipid metabolism</keyword>
<comment type="pathway">
    <text evidence="3">Lipid metabolism; sphingolipid metabolism.</text>
</comment>
<evidence type="ECO:0000256" key="14">
    <source>
        <dbReference type="PIRSR" id="PIRSR602129-50"/>
    </source>
</evidence>
<evidence type="ECO:0000256" key="15">
    <source>
        <dbReference type="RuleBase" id="RU000382"/>
    </source>
</evidence>
<keyword evidence="12 15" id="KW-0456">Lyase</keyword>
<dbReference type="Gene3D" id="3.90.1150.10">
    <property type="entry name" value="Aspartate Aminotransferase, domain 1"/>
    <property type="match status" value="1"/>
</dbReference>
<dbReference type="FunFam" id="3.40.640.10:FF:000020">
    <property type="entry name" value="sphingosine-1-phosphate lyase 1"/>
    <property type="match status" value="1"/>
</dbReference>
<feature type="modified residue" description="N6-(pyridoxal phosphate)lysine" evidence="14">
    <location>
        <position position="238"/>
    </location>
</feature>
<comment type="similarity">
    <text evidence="13">Belongs to the group II decarboxylase family. Sphingosine-1-phosphate lyase subfamily.</text>
</comment>
<keyword evidence="9" id="KW-1133">Transmembrane helix</keyword>
<comment type="pathway">
    <text evidence="4">Sphingolipid metabolism.</text>
</comment>
<dbReference type="RefSeq" id="WP_092494307.1">
    <property type="nucleotide sequence ID" value="NZ_FNKD01000005.1"/>
</dbReference>
<keyword evidence="7 14" id="KW-0663">Pyridoxal phosphate</keyword>
<dbReference type="SUPFAM" id="SSF53383">
    <property type="entry name" value="PLP-dependent transferases"/>
    <property type="match status" value="1"/>
</dbReference>
<evidence type="ECO:0000313" key="17">
    <source>
        <dbReference type="Proteomes" id="UP000199444"/>
    </source>
</evidence>
<evidence type="ECO:0000256" key="9">
    <source>
        <dbReference type="ARBA" id="ARBA00022989"/>
    </source>
</evidence>
<evidence type="ECO:0000313" key="16">
    <source>
        <dbReference type="EMBL" id="SDR09944.1"/>
    </source>
</evidence>
<dbReference type="Proteomes" id="UP000199444">
    <property type="component" value="Unassembled WGS sequence"/>
</dbReference>
<dbReference type="InterPro" id="IPR015421">
    <property type="entry name" value="PyrdxlP-dep_Trfase_major"/>
</dbReference>
<evidence type="ECO:0000256" key="6">
    <source>
        <dbReference type="ARBA" id="ARBA00022824"/>
    </source>
</evidence>
<evidence type="ECO:0000256" key="12">
    <source>
        <dbReference type="ARBA" id="ARBA00023239"/>
    </source>
</evidence>
<dbReference type="AlphaFoldDB" id="A0A1H1G9M4"/>
<name>A0A1H1G9M4_9BACI</name>
<dbReference type="Pfam" id="PF00282">
    <property type="entry name" value="Pyridoxal_deC"/>
    <property type="match status" value="1"/>
</dbReference>
<dbReference type="Gene3D" id="6.10.140.2150">
    <property type="match status" value="1"/>
</dbReference>
<dbReference type="GO" id="GO:0006665">
    <property type="term" value="P:sphingolipid metabolic process"/>
    <property type="evidence" value="ECO:0007669"/>
    <property type="project" value="UniProtKB-KW"/>
</dbReference>
<keyword evidence="17" id="KW-1185">Reference proteome</keyword>
<dbReference type="PANTHER" id="PTHR42735">
    <property type="match status" value="1"/>
</dbReference>
<evidence type="ECO:0000256" key="8">
    <source>
        <dbReference type="ARBA" id="ARBA00022919"/>
    </source>
</evidence>
<evidence type="ECO:0000256" key="1">
    <source>
        <dbReference type="ARBA" id="ARBA00001933"/>
    </source>
</evidence>
<dbReference type="STRING" id="553311.SAMN05216231_3590"/>
<evidence type="ECO:0000256" key="11">
    <source>
        <dbReference type="ARBA" id="ARBA00023136"/>
    </source>
</evidence>
<keyword evidence="6" id="KW-0256">Endoplasmic reticulum</keyword>
<accession>A0A1H1G9M4</accession>
<dbReference type="InterPro" id="IPR050477">
    <property type="entry name" value="GrpII_AminoAcid_Decarb"/>
</dbReference>
<dbReference type="GO" id="GO:0004058">
    <property type="term" value="F:aromatic-L-amino-acid decarboxylase activity"/>
    <property type="evidence" value="ECO:0007669"/>
    <property type="project" value="UniProtKB-ARBA"/>
</dbReference>
<dbReference type="Gene3D" id="3.40.640.10">
    <property type="entry name" value="Type I PLP-dependent aspartate aminotransferase-like (Major domain)"/>
    <property type="match status" value="1"/>
</dbReference>
<dbReference type="InterPro" id="IPR015424">
    <property type="entry name" value="PyrdxlP-dep_Trfase"/>
</dbReference>
<comment type="cofactor">
    <cofactor evidence="1 14 15">
        <name>pyridoxal 5'-phosphate</name>
        <dbReference type="ChEBI" id="CHEBI:597326"/>
    </cofactor>
</comment>
<keyword evidence="5" id="KW-0812">Transmembrane</keyword>
<evidence type="ECO:0000256" key="7">
    <source>
        <dbReference type="ARBA" id="ARBA00022898"/>
    </source>
</evidence>
<evidence type="ECO:0000256" key="13">
    <source>
        <dbReference type="ARBA" id="ARBA00038302"/>
    </source>
</evidence>
<dbReference type="GO" id="GO:0016020">
    <property type="term" value="C:membrane"/>
    <property type="evidence" value="ECO:0007669"/>
    <property type="project" value="GOC"/>
</dbReference>
<dbReference type="GO" id="GO:0030170">
    <property type="term" value="F:pyridoxal phosphate binding"/>
    <property type="evidence" value="ECO:0007669"/>
    <property type="project" value="InterPro"/>
</dbReference>
<reference evidence="16 17" key="1">
    <citation type="submission" date="2016-10" db="EMBL/GenBank/DDBJ databases">
        <authorList>
            <person name="de Groot N.N."/>
        </authorList>
    </citation>
    <scope>NUCLEOTIDE SEQUENCE [LARGE SCALE GENOMIC DNA]</scope>
    <source>
        <strain evidence="16 17">CGMCC 1.10449</strain>
    </source>
</reference>
<keyword evidence="11" id="KW-0472">Membrane</keyword>
<keyword evidence="8" id="KW-0746">Sphingolipid metabolism</keyword>
<dbReference type="PANTHER" id="PTHR42735:SF6">
    <property type="entry name" value="SPHINGOSINE-1-PHOSPHATE LYASE 1"/>
    <property type="match status" value="1"/>
</dbReference>
<evidence type="ECO:0000256" key="5">
    <source>
        <dbReference type="ARBA" id="ARBA00022692"/>
    </source>
</evidence>
<gene>
    <name evidence="16" type="ORF">SAMN05216231_3590</name>
</gene>
<proteinExistence type="inferred from homology"/>
<evidence type="ECO:0000256" key="4">
    <source>
        <dbReference type="ARBA" id="ARBA00004991"/>
    </source>
</evidence>
<organism evidence="16 17">
    <name type="scientific">Virgibacillus salinus</name>
    <dbReference type="NCBI Taxonomy" id="553311"/>
    <lineage>
        <taxon>Bacteria</taxon>
        <taxon>Bacillati</taxon>
        <taxon>Bacillota</taxon>
        <taxon>Bacilli</taxon>
        <taxon>Bacillales</taxon>
        <taxon>Bacillaceae</taxon>
        <taxon>Virgibacillus</taxon>
    </lineage>
</organism>
<evidence type="ECO:0000256" key="2">
    <source>
        <dbReference type="ARBA" id="ARBA00004389"/>
    </source>
</evidence>
<protein>
    <submittedName>
        <fullName evidence="16">Glutamate or tyrosine decarboxylase</fullName>
    </submittedName>
</protein>